<evidence type="ECO:0000313" key="2">
    <source>
        <dbReference type="EMBL" id="KAA9030604.1"/>
    </source>
</evidence>
<dbReference type="GO" id="GO:0016747">
    <property type="term" value="F:acyltransferase activity, transferring groups other than amino-acyl groups"/>
    <property type="evidence" value="ECO:0007669"/>
    <property type="project" value="InterPro"/>
</dbReference>
<accession>A0A5J5I857</accession>
<organism evidence="2 3">
    <name type="scientific">Niallia endozanthoxylica</name>
    <dbReference type="NCBI Taxonomy" id="2036016"/>
    <lineage>
        <taxon>Bacteria</taxon>
        <taxon>Bacillati</taxon>
        <taxon>Bacillota</taxon>
        <taxon>Bacilli</taxon>
        <taxon>Bacillales</taxon>
        <taxon>Bacillaceae</taxon>
        <taxon>Niallia</taxon>
    </lineage>
</organism>
<proteinExistence type="predicted"/>
<comment type="caution">
    <text evidence="2">The sequence shown here is derived from an EMBL/GenBank/DDBJ whole genome shotgun (WGS) entry which is preliminary data.</text>
</comment>
<dbReference type="InterPro" id="IPR016181">
    <property type="entry name" value="Acyl_CoA_acyltransferase"/>
</dbReference>
<dbReference type="SUPFAM" id="SSF55729">
    <property type="entry name" value="Acyl-CoA N-acyltransferases (Nat)"/>
    <property type="match status" value="1"/>
</dbReference>
<dbReference type="Gene3D" id="3.40.630.30">
    <property type="match status" value="1"/>
</dbReference>
<protein>
    <submittedName>
        <fullName evidence="2">GNAT family N-acetyltransferase</fullName>
    </submittedName>
</protein>
<evidence type="ECO:0000313" key="3">
    <source>
        <dbReference type="Proteomes" id="UP000326671"/>
    </source>
</evidence>
<dbReference type="Proteomes" id="UP000326671">
    <property type="component" value="Unassembled WGS sequence"/>
</dbReference>
<dbReference type="AlphaFoldDB" id="A0A5J5I857"/>
<keyword evidence="2" id="KW-0808">Transferase</keyword>
<dbReference type="PROSITE" id="PS51186">
    <property type="entry name" value="GNAT"/>
    <property type="match status" value="1"/>
</dbReference>
<keyword evidence="3" id="KW-1185">Reference proteome</keyword>
<feature type="domain" description="N-acetyltransferase" evidence="1">
    <location>
        <begin position="1"/>
        <end position="155"/>
    </location>
</feature>
<dbReference type="EMBL" id="VYKL01000006">
    <property type="protein sequence ID" value="KAA9030604.1"/>
    <property type="molecule type" value="Genomic_DNA"/>
</dbReference>
<sequence length="155" mass="18231">MIVRQATVDEMLALWYKFYTSEFFSDQITKGNAEFWAIEYHARLIGELYLFKSLDDPDFADGKTTAYLYGFQIEEIMRRKALGTMLMNTVLDRLCELNFNYATIGVDPDHEDNIRLYKRMGFTERIKTLRVNPCDVDESFQPVIGPEYVLLRKKL</sequence>
<dbReference type="RefSeq" id="WP_150438332.1">
    <property type="nucleotide sequence ID" value="NZ_VYKL01000006.1"/>
</dbReference>
<gene>
    <name evidence="2" type="ORF">F4V44_02065</name>
</gene>
<dbReference type="OrthoDB" id="9127144at2"/>
<name>A0A5J5I857_9BACI</name>
<dbReference type="InterPro" id="IPR000182">
    <property type="entry name" value="GNAT_dom"/>
</dbReference>
<reference evidence="2 3" key="1">
    <citation type="submission" date="2019-09" db="EMBL/GenBank/DDBJ databases">
        <title>Whole genome sequences of isolates from the Mars Exploration Rovers.</title>
        <authorList>
            <person name="Seuylemezian A."/>
            <person name="Vaishampayan P."/>
        </authorList>
    </citation>
    <scope>NUCLEOTIDE SEQUENCE [LARGE SCALE GENOMIC DNA]</scope>
    <source>
        <strain evidence="2 3">MER_TA_151</strain>
    </source>
</reference>
<evidence type="ECO:0000259" key="1">
    <source>
        <dbReference type="PROSITE" id="PS51186"/>
    </source>
</evidence>
<dbReference type="Pfam" id="PF00583">
    <property type="entry name" value="Acetyltransf_1"/>
    <property type="match status" value="1"/>
</dbReference>
<dbReference type="CDD" id="cd04301">
    <property type="entry name" value="NAT_SF"/>
    <property type="match status" value="1"/>
</dbReference>